<organism evidence="2">
    <name type="scientific">Proteinivorax hydrogeniformans</name>
    <dbReference type="NCBI Taxonomy" id="1826727"/>
    <lineage>
        <taxon>Bacteria</taxon>
        <taxon>Bacillati</taxon>
        <taxon>Bacillota</taxon>
        <taxon>Clostridia</taxon>
        <taxon>Eubacteriales</taxon>
        <taxon>Proteinivoracaceae</taxon>
        <taxon>Proteinivorax</taxon>
    </lineage>
</organism>
<evidence type="ECO:0000313" key="2">
    <source>
        <dbReference type="EMBL" id="XCI28530.1"/>
    </source>
</evidence>
<protein>
    <submittedName>
        <fullName evidence="2">Uncharacterized protein</fullName>
    </submittedName>
</protein>
<feature type="region of interest" description="Disordered" evidence="1">
    <location>
        <begin position="37"/>
        <end position="59"/>
    </location>
</feature>
<accession>A0AAU8HT76</accession>
<feature type="compositionally biased region" description="Basic residues" evidence="1">
    <location>
        <begin position="49"/>
        <end position="59"/>
    </location>
</feature>
<reference evidence="2" key="2">
    <citation type="submission" date="2024-06" db="EMBL/GenBank/DDBJ databases">
        <authorList>
            <person name="Petrova K.O."/>
            <person name="Toshchakov S.V."/>
            <person name="Boltjanskaja Y.V."/>
            <person name="Kevbrin V.V."/>
        </authorList>
    </citation>
    <scope>NUCLEOTIDE SEQUENCE</scope>
    <source>
        <strain evidence="2">Z-710</strain>
    </source>
</reference>
<evidence type="ECO:0000256" key="1">
    <source>
        <dbReference type="SAM" id="MobiDB-lite"/>
    </source>
</evidence>
<name>A0AAU8HT76_9FIRM</name>
<dbReference type="RefSeq" id="WP_353893084.1">
    <property type="nucleotide sequence ID" value="NZ_CP159485.1"/>
</dbReference>
<sequence>MPNVSEAIHTQTGGRWDKSRLTVADIIKQNQSRFGFTDEKSCNEAGIRSNRKPQRNSGE</sequence>
<reference evidence="2" key="1">
    <citation type="journal article" date="2018" name="Antonie Van Leeuwenhoek">
        <title>Proteinivorax hydrogeniformans sp. nov., an anaerobic, haloalkaliphilic bacterium fermenting proteinaceous compounds with high hydrogen production.</title>
        <authorList>
            <person name="Boltyanskaya Y."/>
            <person name="Detkova E."/>
            <person name="Pimenov N."/>
            <person name="Kevbrin V."/>
        </authorList>
    </citation>
    <scope>NUCLEOTIDE SEQUENCE</scope>
    <source>
        <strain evidence="2">Z-710</strain>
    </source>
</reference>
<dbReference type="AlphaFoldDB" id="A0AAU8HT76"/>
<gene>
    <name evidence="2" type="ORF">PRVXH_002491</name>
</gene>
<dbReference type="EMBL" id="CP159485">
    <property type="protein sequence ID" value="XCI28530.1"/>
    <property type="molecule type" value="Genomic_DNA"/>
</dbReference>
<proteinExistence type="predicted"/>